<evidence type="ECO:0000256" key="1">
    <source>
        <dbReference type="SAM" id="Phobius"/>
    </source>
</evidence>
<evidence type="ECO:0008006" key="4">
    <source>
        <dbReference type="Google" id="ProtNLM"/>
    </source>
</evidence>
<comment type="caution">
    <text evidence="2">The sequence shown here is derived from an EMBL/GenBank/DDBJ whole genome shotgun (WGS) entry which is preliminary data.</text>
</comment>
<name>A0A317JV54_9ACTN</name>
<proteinExistence type="predicted"/>
<dbReference type="AlphaFoldDB" id="A0A317JV54"/>
<dbReference type="OrthoDB" id="3403826at2"/>
<keyword evidence="1" id="KW-1133">Transmembrane helix</keyword>
<reference evidence="3" key="1">
    <citation type="submission" date="2018-05" db="EMBL/GenBank/DDBJ databases">
        <title>Micromonospora globispora sp. nov. and Micromonospora rugosa sp. nov., isolated from marine sediment.</title>
        <authorList>
            <person name="Carro L."/>
            <person name="Aysel V."/>
            <person name="Cetin D."/>
            <person name="Igual J.M."/>
            <person name="Klenk H.-P."/>
            <person name="Trujillo M.E."/>
            <person name="Sahin N."/>
        </authorList>
    </citation>
    <scope>NUCLEOTIDE SEQUENCE [LARGE SCALE GENOMIC DNA]</scope>
    <source>
        <strain evidence="3">S2904</strain>
    </source>
</reference>
<gene>
    <name evidence="2" type="ORF">DLJ46_24740</name>
</gene>
<keyword evidence="3" id="KW-1185">Reference proteome</keyword>
<evidence type="ECO:0000313" key="3">
    <source>
        <dbReference type="Proteomes" id="UP000245683"/>
    </source>
</evidence>
<feature type="transmembrane region" description="Helical" evidence="1">
    <location>
        <begin position="21"/>
        <end position="41"/>
    </location>
</feature>
<dbReference type="Proteomes" id="UP000245683">
    <property type="component" value="Unassembled WGS sequence"/>
</dbReference>
<accession>A0A317JV54</accession>
<sequence>MGREHVWSRPARPRRPVRTGLVLGAFGLGMCLIGVAGLGVWNVQVVMQANGPVRKTADAFLREVATGDTDQAYEKLCRQARSRWSVVGFGSWVRTPPQVTGYEITDVSVATKGGRPRGTVRVRVTRDGGASEERMLPVVQEDGKWRVCGDPF</sequence>
<protein>
    <recommendedName>
        <fullName evidence="4">DUF4878 domain-containing protein</fullName>
    </recommendedName>
</protein>
<organism evidence="2 3">
    <name type="scientific">Micromonospora globispora</name>
    <dbReference type="NCBI Taxonomy" id="1450148"/>
    <lineage>
        <taxon>Bacteria</taxon>
        <taxon>Bacillati</taxon>
        <taxon>Actinomycetota</taxon>
        <taxon>Actinomycetes</taxon>
        <taxon>Micromonosporales</taxon>
        <taxon>Micromonosporaceae</taxon>
        <taxon>Micromonospora</taxon>
    </lineage>
</organism>
<evidence type="ECO:0000313" key="2">
    <source>
        <dbReference type="EMBL" id="PWU44686.1"/>
    </source>
</evidence>
<dbReference type="RefSeq" id="WP_109946977.1">
    <property type="nucleotide sequence ID" value="NZ_QGSV01000295.1"/>
</dbReference>
<keyword evidence="1" id="KW-0472">Membrane</keyword>
<dbReference type="EMBL" id="QGSV01000295">
    <property type="protein sequence ID" value="PWU44686.1"/>
    <property type="molecule type" value="Genomic_DNA"/>
</dbReference>
<keyword evidence="1" id="KW-0812">Transmembrane</keyword>